<proteinExistence type="predicted"/>
<sequence length="67" mass="7448">MQTTVDASKSVEVDLTSQLKKKSSKLDKIKEELNVVKSNLKSVKAENADLLKKLEYNQILGNCSIPI</sequence>
<dbReference type="EMBL" id="JASPKY010000912">
    <property type="protein sequence ID" value="KAK9680313.1"/>
    <property type="molecule type" value="Genomic_DNA"/>
</dbReference>
<keyword evidence="3" id="KW-1185">Reference proteome</keyword>
<evidence type="ECO:0000313" key="2">
    <source>
        <dbReference type="EMBL" id="KAK9680313.1"/>
    </source>
</evidence>
<dbReference type="AlphaFoldDB" id="A0AAW1HUH8"/>
<organism evidence="2 3">
    <name type="scientific">Popillia japonica</name>
    <name type="common">Japanese beetle</name>
    <dbReference type="NCBI Taxonomy" id="7064"/>
    <lineage>
        <taxon>Eukaryota</taxon>
        <taxon>Metazoa</taxon>
        <taxon>Ecdysozoa</taxon>
        <taxon>Arthropoda</taxon>
        <taxon>Hexapoda</taxon>
        <taxon>Insecta</taxon>
        <taxon>Pterygota</taxon>
        <taxon>Neoptera</taxon>
        <taxon>Endopterygota</taxon>
        <taxon>Coleoptera</taxon>
        <taxon>Polyphaga</taxon>
        <taxon>Scarabaeiformia</taxon>
        <taxon>Scarabaeidae</taxon>
        <taxon>Rutelinae</taxon>
        <taxon>Popillia</taxon>
    </lineage>
</organism>
<accession>A0AAW1HUH8</accession>
<evidence type="ECO:0000256" key="1">
    <source>
        <dbReference type="SAM" id="Coils"/>
    </source>
</evidence>
<evidence type="ECO:0000313" key="3">
    <source>
        <dbReference type="Proteomes" id="UP001458880"/>
    </source>
</evidence>
<comment type="caution">
    <text evidence="2">The sequence shown here is derived from an EMBL/GenBank/DDBJ whole genome shotgun (WGS) entry which is preliminary data.</text>
</comment>
<protein>
    <submittedName>
        <fullName evidence="2">Uncharacterized protein</fullName>
    </submittedName>
</protein>
<name>A0AAW1HUH8_POPJA</name>
<dbReference type="Proteomes" id="UP001458880">
    <property type="component" value="Unassembled WGS sequence"/>
</dbReference>
<gene>
    <name evidence="2" type="ORF">QE152_g39190</name>
</gene>
<feature type="coiled-coil region" evidence="1">
    <location>
        <begin position="12"/>
        <end position="53"/>
    </location>
</feature>
<reference evidence="2 3" key="1">
    <citation type="journal article" date="2024" name="BMC Genomics">
        <title>De novo assembly and annotation of Popillia japonica's genome with initial clues to its potential as an invasive pest.</title>
        <authorList>
            <person name="Cucini C."/>
            <person name="Boschi S."/>
            <person name="Funari R."/>
            <person name="Cardaioli E."/>
            <person name="Iannotti N."/>
            <person name="Marturano G."/>
            <person name="Paoli F."/>
            <person name="Bruttini M."/>
            <person name="Carapelli A."/>
            <person name="Frati F."/>
            <person name="Nardi F."/>
        </authorList>
    </citation>
    <scope>NUCLEOTIDE SEQUENCE [LARGE SCALE GENOMIC DNA]</scope>
    <source>
        <strain evidence="2">DMR45628</strain>
    </source>
</reference>
<keyword evidence="1" id="KW-0175">Coiled coil</keyword>